<organism evidence="1 2">
    <name type="scientific">Temperatibacter marinus</name>
    <dbReference type="NCBI Taxonomy" id="1456591"/>
    <lineage>
        <taxon>Bacteria</taxon>
        <taxon>Pseudomonadati</taxon>
        <taxon>Pseudomonadota</taxon>
        <taxon>Alphaproteobacteria</taxon>
        <taxon>Kordiimonadales</taxon>
        <taxon>Temperatibacteraceae</taxon>
        <taxon>Temperatibacter</taxon>
    </lineage>
</organism>
<sequence length="46" mass="5113">MFENYRNLNAKAIVQKETLSELKAAHFTFSLLLPLLLLGAGRLIGP</sequence>
<keyword evidence="2" id="KW-1185">Reference proteome</keyword>
<reference evidence="1" key="1">
    <citation type="submission" date="2023-04" db="EMBL/GenBank/DDBJ databases">
        <title>Complete genome sequence of Temperatibacter marinus.</title>
        <authorList>
            <person name="Rong J.-C."/>
            <person name="Yi M.-L."/>
            <person name="Zhao Q."/>
        </authorList>
    </citation>
    <scope>NUCLEOTIDE SEQUENCE</scope>
    <source>
        <strain evidence="1">NBRC 110045</strain>
    </source>
</reference>
<name>A0AA52EGG1_9PROT</name>
<gene>
    <name evidence="1" type="ORF">QGN29_11035</name>
</gene>
<dbReference type="Proteomes" id="UP001268683">
    <property type="component" value="Chromosome"/>
</dbReference>
<accession>A0AA52EGG1</accession>
<dbReference type="KEGG" id="tmk:QGN29_11035"/>
<dbReference type="EMBL" id="CP123872">
    <property type="protein sequence ID" value="WND02082.1"/>
    <property type="molecule type" value="Genomic_DNA"/>
</dbReference>
<evidence type="ECO:0000313" key="2">
    <source>
        <dbReference type="Proteomes" id="UP001268683"/>
    </source>
</evidence>
<protein>
    <submittedName>
        <fullName evidence="1">Uncharacterized protein</fullName>
    </submittedName>
</protein>
<proteinExistence type="predicted"/>
<dbReference type="AlphaFoldDB" id="A0AA52EGG1"/>
<dbReference type="RefSeq" id="WP_310797917.1">
    <property type="nucleotide sequence ID" value="NZ_CP123872.1"/>
</dbReference>
<evidence type="ECO:0000313" key="1">
    <source>
        <dbReference type="EMBL" id="WND02082.1"/>
    </source>
</evidence>